<dbReference type="EMBL" id="RBAH01000022">
    <property type="protein sequence ID" value="RKN75835.1"/>
    <property type="molecule type" value="Genomic_DNA"/>
</dbReference>
<evidence type="ECO:0000256" key="1">
    <source>
        <dbReference type="ARBA" id="ARBA00023015"/>
    </source>
</evidence>
<dbReference type="Proteomes" id="UP000282311">
    <property type="component" value="Unassembled WGS sequence"/>
</dbReference>
<dbReference type="InterPro" id="IPR003313">
    <property type="entry name" value="AraC-bd"/>
</dbReference>
<evidence type="ECO:0000256" key="3">
    <source>
        <dbReference type="ARBA" id="ARBA00023159"/>
    </source>
</evidence>
<dbReference type="SMART" id="SM00342">
    <property type="entry name" value="HTH_ARAC"/>
    <property type="match status" value="1"/>
</dbReference>
<organism evidence="6 7">
    <name type="scientific">Paenibacillus ginsengarvi</name>
    <dbReference type="NCBI Taxonomy" id="400777"/>
    <lineage>
        <taxon>Bacteria</taxon>
        <taxon>Bacillati</taxon>
        <taxon>Bacillota</taxon>
        <taxon>Bacilli</taxon>
        <taxon>Bacillales</taxon>
        <taxon>Paenibacillaceae</taxon>
        <taxon>Paenibacillus</taxon>
    </lineage>
</organism>
<sequence>MFSTTRRKRRNPLEFIYTKPVGLTDLAVLEVGTQAGTPDMKFGPGVRDMYILHFIHSGYGTYAAGDSRERIGPGGLFLVIPDTVHAYWPDPDEPWHYSWFGFTGTMAARLCKQAGLAGNTPVRLPDRSHSVAPLFHDLLALREEPAKELLFTGLLYRIFGTLAVADEEPALRPDVGQHVRKAVAFINARYADAIGLVDISGHIGLDAKYVCRLFRQRLSMSPYRYLTDVRMRKACRLLRGGQLGIAEVARSVGYQDQLLFSRMFKRMIGLSPSAYRDRALLENRE</sequence>
<keyword evidence="4" id="KW-0804">Transcription</keyword>
<dbReference type="PRINTS" id="PR00032">
    <property type="entry name" value="HTHARAC"/>
</dbReference>
<dbReference type="InterPro" id="IPR050204">
    <property type="entry name" value="AraC_XylS_family_regulators"/>
</dbReference>
<evidence type="ECO:0000256" key="4">
    <source>
        <dbReference type="ARBA" id="ARBA00023163"/>
    </source>
</evidence>
<dbReference type="SUPFAM" id="SSF51215">
    <property type="entry name" value="Regulatory protein AraC"/>
    <property type="match status" value="1"/>
</dbReference>
<keyword evidence="1" id="KW-0805">Transcription regulation</keyword>
<evidence type="ECO:0000256" key="2">
    <source>
        <dbReference type="ARBA" id="ARBA00023125"/>
    </source>
</evidence>
<evidence type="ECO:0000313" key="7">
    <source>
        <dbReference type="Proteomes" id="UP000282311"/>
    </source>
</evidence>
<evidence type="ECO:0000259" key="5">
    <source>
        <dbReference type="PROSITE" id="PS01124"/>
    </source>
</evidence>
<dbReference type="InterPro" id="IPR020449">
    <property type="entry name" value="Tscrpt_reg_AraC-type_HTH"/>
</dbReference>
<keyword evidence="3" id="KW-0010">Activator</keyword>
<dbReference type="InterPro" id="IPR009057">
    <property type="entry name" value="Homeodomain-like_sf"/>
</dbReference>
<dbReference type="InterPro" id="IPR018062">
    <property type="entry name" value="HTH_AraC-typ_CS"/>
</dbReference>
<dbReference type="SUPFAM" id="SSF46689">
    <property type="entry name" value="Homeodomain-like"/>
    <property type="match status" value="2"/>
</dbReference>
<dbReference type="GO" id="GO:0043565">
    <property type="term" value="F:sequence-specific DNA binding"/>
    <property type="evidence" value="ECO:0007669"/>
    <property type="project" value="InterPro"/>
</dbReference>
<name>A0A3B0BRA0_9BACL</name>
<dbReference type="Gene3D" id="1.10.10.60">
    <property type="entry name" value="Homeodomain-like"/>
    <property type="match status" value="2"/>
</dbReference>
<comment type="caution">
    <text evidence="6">The sequence shown here is derived from an EMBL/GenBank/DDBJ whole genome shotgun (WGS) entry which is preliminary data.</text>
</comment>
<keyword evidence="2" id="KW-0238">DNA-binding</keyword>
<dbReference type="Pfam" id="PF12833">
    <property type="entry name" value="HTH_18"/>
    <property type="match status" value="1"/>
</dbReference>
<dbReference type="CDD" id="cd06986">
    <property type="entry name" value="cupin_MmsR-like_N"/>
    <property type="match status" value="1"/>
</dbReference>
<gene>
    <name evidence="6" type="ORF">D7M11_25350</name>
</gene>
<proteinExistence type="predicted"/>
<dbReference type="InterPro" id="IPR018060">
    <property type="entry name" value="HTH_AraC"/>
</dbReference>
<evidence type="ECO:0000313" key="6">
    <source>
        <dbReference type="EMBL" id="RKN75835.1"/>
    </source>
</evidence>
<dbReference type="Gene3D" id="2.60.120.280">
    <property type="entry name" value="Regulatory protein AraC"/>
    <property type="match status" value="1"/>
</dbReference>
<keyword evidence="7" id="KW-1185">Reference proteome</keyword>
<reference evidence="6 7" key="1">
    <citation type="journal article" date="2007" name="Int. J. Syst. Evol. Microbiol.">
        <title>Paenibacillus ginsengarvi sp. nov., isolated from soil from ginseng cultivation.</title>
        <authorList>
            <person name="Yoon M.H."/>
            <person name="Ten L.N."/>
            <person name="Im W.T."/>
        </authorList>
    </citation>
    <scope>NUCLEOTIDE SEQUENCE [LARGE SCALE GENOMIC DNA]</scope>
    <source>
        <strain evidence="6 7">KCTC 13059</strain>
    </source>
</reference>
<dbReference type="InterPro" id="IPR037923">
    <property type="entry name" value="HTH-like"/>
</dbReference>
<dbReference type="AlphaFoldDB" id="A0A3B0BRA0"/>
<accession>A0A3B0BRA0</accession>
<dbReference type="GO" id="GO:0003700">
    <property type="term" value="F:DNA-binding transcription factor activity"/>
    <property type="evidence" value="ECO:0007669"/>
    <property type="project" value="InterPro"/>
</dbReference>
<dbReference type="PROSITE" id="PS00041">
    <property type="entry name" value="HTH_ARAC_FAMILY_1"/>
    <property type="match status" value="1"/>
</dbReference>
<feature type="domain" description="HTH araC/xylS-type" evidence="5">
    <location>
        <begin position="180"/>
        <end position="278"/>
    </location>
</feature>
<protein>
    <submittedName>
        <fullName evidence="6">AraC family transcriptional regulator</fullName>
    </submittedName>
</protein>
<dbReference type="Pfam" id="PF02311">
    <property type="entry name" value="AraC_binding"/>
    <property type="match status" value="1"/>
</dbReference>
<dbReference type="PROSITE" id="PS01124">
    <property type="entry name" value="HTH_ARAC_FAMILY_2"/>
    <property type="match status" value="1"/>
</dbReference>
<dbReference type="PANTHER" id="PTHR46796">
    <property type="entry name" value="HTH-TYPE TRANSCRIPTIONAL ACTIVATOR RHAS-RELATED"/>
    <property type="match status" value="1"/>
</dbReference>